<keyword evidence="3" id="KW-1185">Reference proteome</keyword>
<dbReference type="AlphaFoldDB" id="A0AAV7QCG8"/>
<evidence type="ECO:0000256" key="1">
    <source>
        <dbReference type="SAM" id="MobiDB-lite"/>
    </source>
</evidence>
<feature type="region of interest" description="Disordered" evidence="1">
    <location>
        <begin position="18"/>
        <end position="42"/>
    </location>
</feature>
<name>A0AAV7QCG8_PLEWA</name>
<comment type="caution">
    <text evidence="2">The sequence shown here is derived from an EMBL/GenBank/DDBJ whole genome shotgun (WGS) entry which is preliminary data.</text>
</comment>
<dbReference type="EMBL" id="JANPWB010000010">
    <property type="protein sequence ID" value="KAJ1137156.1"/>
    <property type="molecule type" value="Genomic_DNA"/>
</dbReference>
<accession>A0AAV7QCG8</accession>
<proteinExistence type="predicted"/>
<reference evidence="2" key="1">
    <citation type="journal article" date="2022" name="bioRxiv">
        <title>Sequencing and chromosome-scale assembly of the giantPleurodeles waltlgenome.</title>
        <authorList>
            <person name="Brown T."/>
            <person name="Elewa A."/>
            <person name="Iarovenko S."/>
            <person name="Subramanian E."/>
            <person name="Araus A.J."/>
            <person name="Petzold A."/>
            <person name="Susuki M."/>
            <person name="Suzuki K.-i.T."/>
            <person name="Hayashi T."/>
            <person name="Toyoda A."/>
            <person name="Oliveira C."/>
            <person name="Osipova E."/>
            <person name="Leigh N.D."/>
            <person name="Simon A."/>
            <person name="Yun M.H."/>
        </authorList>
    </citation>
    <scope>NUCLEOTIDE SEQUENCE</scope>
    <source>
        <strain evidence="2">20211129_DDA</strain>
        <tissue evidence="2">Liver</tissue>
    </source>
</reference>
<protein>
    <submittedName>
        <fullName evidence="2">Uncharacterized protein</fullName>
    </submittedName>
</protein>
<evidence type="ECO:0000313" key="2">
    <source>
        <dbReference type="EMBL" id="KAJ1137156.1"/>
    </source>
</evidence>
<evidence type="ECO:0000313" key="3">
    <source>
        <dbReference type="Proteomes" id="UP001066276"/>
    </source>
</evidence>
<dbReference type="Proteomes" id="UP001066276">
    <property type="component" value="Chromosome 6"/>
</dbReference>
<organism evidence="2 3">
    <name type="scientific">Pleurodeles waltl</name>
    <name type="common">Iberian ribbed newt</name>
    <dbReference type="NCBI Taxonomy" id="8319"/>
    <lineage>
        <taxon>Eukaryota</taxon>
        <taxon>Metazoa</taxon>
        <taxon>Chordata</taxon>
        <taxon>Craniata</taxon>
        <taxon>Vertebrata</taxon>
        <taxon>Euteleostomi</taxon>
        <taxon>Amphibia</taxon>
        <taxon>Batrachia</taxon>
        <taxon>Caudata</taxon>
        <taxon>Salamandroidea</taxon>
        <taxon>Salamandridae</taxon>
        <taxon>Pleurodelinae</taxon>
        <taxon>Pleurodeles</taxon>
    </lineage>
</organism>
<gene>
    <name evidence="2" type="ORF">NDU88_003569</name>
</gene>
<sequence>MMGCRDPKQRQLSFVAACGTRRQSSTPGAMGPPTDTDEVRPSSSAAAIMVELRAGIQAIDAHHGALSDRFDYLSERLDSHATRIKGADHRISKLDDGNAGTLKRLERMERILKTIAANNEDLEAQSCSNDLCITGLAETTNTGSMDLFVEKLITELFGKLVKDRDGDTAL</sequence>